<accession>A0A2N5CWE2</accession>
<dbReference type="EMBL" id="CP026100">
    <property type="protein sequence ID" value="AYV49392.1"/>
    <property type="molecule type" value="Genomic_DNA"/>
</dbReference>
<sequence>MFADPLTQRLADFVIGLGIDVTAGELPDDTFLPGVDIRFGGLVIDERRLAHPGDILHEAGHIAVTEPEGRKAERLEPTDGEEMAALAWSWAALTHLELDPGVVFHPEGYKGDAGWLVETFTSGGAIGVPLLQYYGLALEPRQAAERGVAPFPHMLRWLR</sequence>
<dbReference type="EMBL" id="PJRQ01000012">
    <property type="protein sequence ID" value="PLR18138.1"/>
    <property type="molecule type" value="Genomic_DNA"/>
</dbReference>
<evidence type="ECO:0008006" key="5">
    <source>
        <dbReference type="Google" id="ProtNLM"/>
    </source>
</evidence>
<gene>
    <name evidence="1" type="ORF">C1707_00470</name>
    <name evidence="2" type="ORF">CFHF_07415</name>
</gene>
<evidence type="ECO:0000313" key="1">
    <source>
        <dbReference type="EMBL" id="AYV49392.1"/>
    </source>
</evidence>
<dbReference type="RefSeq" id="WP_101712369.1">
    <property type="nucleotide sequence ID" value="NZ_CP026100.1"/>
</dbReference>
<reference evidence="1 4" key="2">
    <citation type="submission" date="2018-01" db="EMBL/GenBank/DDBJ databases">
        <title>Complete genome sequence of Caulobacter flavus RHGG3.</title>
        <authorList>
            <person name="Yang E."/>
        </authorList>
    </citation>
    <scope>NUCLEOTIDE SEQUENCE [LARGE SCALE GENOMIC DNA]</scope>
    <source>
        <strain evidence="1 4">RHGG3</strain>
    </source>
</reference>
<organism evidence="2 3">
    <name type="scientific">Caulobacter flavus</name>
    <dbReference type="NCBI Taxonomy" id="1679497"/>
    <lineage>
        <taxon>Bacteria</taxon>
        <taxon>Pseudomonadati</taxon>
        <taxon>Pseudomonadota</taxon>
        <taxon>Alphaproteobacteria</taxon>
        <taxon>Caulobacterales</taxon>
        <taxon>Caulobacteraceae</taxon>
        <taxon>Caulobacter</taxon>
    </lineage>
</organism>
<dbReference type="KEGG" id="cfh:C1707_00470"/>
<keyword evidence="4" id="KW-1185">Reference proteome</keyword>
<dbReference type="AlphaFoldDB" id="A0A2N5CWE2"/>
<dbReference type="OrthoDB" id="1441538at2"/>
<evidence type="ECO:0000313" key="4">
    <source>
        <dbReference type="Proteomes" id="UP000281192"/>
    </source>
</evidence>
<dbReference type="Proteomes" id="UP000281192">
    <property type="component" value="Chromosome"/>
</dbReference>
<dbReference type="Proteomes" id="UP000234483">
    <property type="component" value="Unassembled WGS sequence"/>
</dbReference>
<evidence type="ECO:0000313" key="2">
    <source>
        <dbReference type="EMBL" id="PLR18138.1"/>
    </source>
</evidence>
<reference evidence="2 3" key="1">
    <citation type="submission" date="2017-12" db="EMBL/GenBank/DDBJ databases">
        <title>The genome sequence of Caulobacter flavus CGMCC1 15093.</title>
        <authorList>
            <person name="Gao J."/>
            <person name="Mao X."/>
            <person name="Sun J."/>
        </authorList>
    </citation>
    <scope>NUCLEOTIDE SEQUENCE [LARGE SCALE GENOMIC DNA]</scope>
    <source>
        <strain evidence="2 3">CGMCC1 15093</strain>
    </source>
</reference>
<evidence type="ECO:0000313" key="3">
    <source>
        <dbReference type="Proteomes" id="UP000234483"/>
    </source>
</evidence>
<name>A0A2N5CWE2_9CAUL</name>
<proteinExistence type="predicted"/>
<protein>
    <recommendedName>
        <fullName evidence="5">IrrE N-terminal-like domain-containing protein</fullName>
    </recommendedName>
</protein>